<dbReference type="SMART" id="SM00234">
    <property type="entry name" value="START"/>
    <property type="match status" value="1"/>
</dbReference>
<feature type="region of interest" description="Disordered" evidence="12">
    <location>
        <begin position="1"/>
        <end position="20"/>
    </location>
</feature>
<dbReference type="Pfam" id="PF25797">
    <property type="entry name" value="PDF2_C"/>
    <property type="match status" value="1"/>
</dbReference>
<keyword evidence="6 9" id="KW-0371">Homeobox</keyword>
<dbReference type="InterPro" id="IPR009057">
    <property type="entry name" value="Homeodomain-like_sf"/>
</dbReference>
<accession>A0A7I8L0X6</accession>
<feature type="domain" description="START" evidence="14">
    <location>
        <begin position="159"/>
        <end position="378"/>
    </location>
</feature>
<comment type="subcellular location">
    <subcellularLocation>
        <location evidence="1 9 10">Nucleus</location>
    </subcellularLocation>
</comment>
<dbReference type="SUPFAM" id="SSF46689">
    <property type="entry name" value="Homeodomain-like"/>
    <property type="match status" value="1"/>
</dbReference>
<dbReference type="GO" id="GO:0003677">
    <property type="term" value="F:DNA binding"/>
    <property type="evidence" value="ECO:0007669"/>
    <property type="project" value="UniProtKB-UniRule"/>
</dbReference>
<evidence type="ECO:0000256" key="12">
    <source>
        <dbReference type="SAM" id="MobiDB-lite"/>
    </source>
</evidence>
<keyword evidence="7" id="KW-0804">Transcription</keyword>
<comment type="similarity">
    <text evidence="2">Belongs to the HD-ZIP homeobox family. Class IV subfamily.</text>
</comment>
<keyword evidence="16" id="KW-1185">Reference proteome</keyword>
<keyword evidence="4 11" id="KW-0175">Coiled coil</keyword>
<dbReference type="PANTHER" id="PTHR45654">
    <property type="entry name" value="HOMEOBOX-LEUCINE ZIPPER PROTEIN MERISTEM L1"/>
    <property type="match status" value="1"/>
</dbReference>
<dbReference type="PROSITE" id="PS50071">
    <property type="entry name" value="HOMEOBOX_2"/>
    <property type="match status" value="1"/>
</dbReference>
<feature type="domain" description="Homeobox" evidence="13">
    <location>
        <begin position="17"/>
        <end position="77"/>
    </location>
</feature>
<evidence type="ECO:0000256" key="1">
    <source>
        <dbReference type="ARBA" id="ARBA00004123"/>
    </source>
</evidence>
<dbReference type="InterPro" id="IPR042160">
    <property type="entry name" value="HD-Zip_IV"/>
</dbReference>
<feature type="DNA-binding region" description="Homeobox" evidence="9">
    <location>
        <begin position="19"/>
        <end position="78"/>
    </location>
</feature>
<dbReference type="FunFam" id="1.10.10.60:FF:000229">
    <property type="entry name" value="Homeobox-leucine zipper protein HDG1"/>
    <property type="match status" value="1"/>
</dbReference>
<keyword evidence="5 9" id="KW-0238">DNA-binding</keyword>
<reference evidence="15" key="1">
    <citation type="submission" date="2020-02" db="EMBL/GenBank/DDBJ databases">
        <authorList>
            <person name="Scholz U."/>
            <person name="Mascher M."/>
            <person name="Fiebig A."/>
        </authorList>
    </citation>
    <scope>NUCLEOTIDE SEQUENCE</scope>
</reference>
<evidence type="ECO:0000256" key="7">
    <source>
        <dbReference type="ARBA" id="ARBA00023163"/>
    </source>
</evidence>
<dbReference type="InterPro" id="IPR002913">
    <property type="entry name" value="START_lipid-bd_dom"/>
</dbReference>
<dbReference type="SUPFAM" id="SSF55961">
    <property type="entry name" value="Bet v1-like"/>
    <property type="match status" value="1"/>
</dbReference>
<dbReference type="PANTHER" id="PTHR45654:SF5">
    <property type="entry name" value="HOMEOBOX-LEUCINE ZIPPER PROTEIN ANTHOCYANINLESS 2-RELATED"/>
    <property type="match status" value="1"/>
</dbReference>
<dbReference type="Gene3D" id="1.10.10.60">
    <property type="entry name" value="Homeodomain-like"/>
    <property type="match status" value="1"/>
</dbReference>
<evidence type="ECO:0000313" key="15">
    <source>
        <dbReference type="EMBL" id="CAA7403673.1"/>
    </source>
</evidence>
<dbReference type="GO" id="GO:0005634">
    <property type="term" value="C:nucleus"/>
    <property type="evidence" value="ECO:0007669"/>
    <property type="project" value="UniProtKB-SubCell"/>
</dbReference>
<dbReference type="EMBL" id="LR746273">
    <property type="protein sequence ID" value="CAA7403673.1"/>
    <property type="molecule type" value="Genomic_DNA"/>
</dbReference>
<dbReference type="CDD" id="cd00086">
    <property type="entry name" value="homeodomain"/>
    <property type="match status" value="1"/>
</dbReference>
<protein>
    <submittedName>
        <fullName evidence="15">Uncharacterized protein</fullName>
    </submittedName>
</protein>
<dbReference type="GO" id="GO:0008289">
    <property type="term" value="F:lipid binding"/>
    <property type="evidence" value="ECO:0007669"/>
    <property type="project" value="InterPro"/>
</dbReference>
<evidence type="ECO:0000256" key="5">
    <source>
        <dbReference type="ARBA" id="ARBA00023125"/>
    </source>
</evidence>
<dbReference type="InterPro" id="IPR001356">
    <property type="entry name" value="HD"/>
</dbReference>
<evidence type="ECO:0000259" key="13">
    <source>
        <dbReference type="PROSITE" id="PS50071"/>
    </source>
</evidence>
<evidence type="ECO:0000313" key="16">
    <source>
        <dbReference type="Proteomes" id="UP000663760"/>
    </source>
</evidence>
<dbReference type="InterPro" id="IPR023393">
    <property type="entry name" value="START-like_dom_sf"/>
</dbReference>
<dbReference type="InterPro" id="IPR057993">
    <property type="entry name" value="HD-Zip_IV_C"/>
</dbReference>
<name>A0A7I8L0X6_SPIIN</name>
<dbReference type="Proteomes" id="UP000663760">
    <property type="component" value="Chromosome 10"/>
</dbReference>
<evidence type="ECO:0000256" key="6">
    <source>
        <dbReference type="ARBA" id="ARBA00023155"/>
    </source>
</evidence>
<evidence type="ECO:0000256" key="9">
    <source>
        <dbReference type="PROSITE-ProRule" id="PRU00108"/>
    </source>
</evidence>
<evidence type="ECO:0000256" key="8">
    <source>
        <dbReference type="ARBA" id="ARBA00023242"/>
    </source>
</evidence>
<dbReference type="Pfam" id="PF00046">
    <property type="entry name" value="Homeodomain"/>
    <property type="match status" value="1"/>
</dbReference>
<evidence type="ECO:0000256" key="4">
    <source>
        <dbReference type="ARBA" id="ARBA00023054"/>
    </source>
</evidence>
<organism evidence="15 16">
    <name type="scientific">Spirodela intermedia</name>
    <name type="common">Intermediate duckweed</name>
    <dbReference type="NCBI Taxonomy" id="51605"/>
    <lineage>
        <taxon>Eukaryota</taxon>
        <taxon>Viridiplantae</taxon>
        <taxon>Streptophyta</taxon>
        <taxon>Embryophyta</taxon>
        <taxon>Tracheophyta</taxon>
        <taxon>Spermatophyta</taxon>
        <taxon>Magnoliopsida</taxon>
        <taxon>Liliopsida</taxon>
        <taxon>Araceae</taxon>
        <taxon>Lemnoideae</taxon>
        <taxon>Spirodela</taxon>
    </lineage>
</organism>
<dbReference type="CDD" id="cd08875">
    <property type="entry name" value="START_ArGLABRA2_like"/>
    <property type="match status" value="1"/>
</dbReference>
<evidence type="ECO:0000256" key="11">
    <source>
        <dbReference type="SAM" id="Coils"/>
    </source>
</evidence>
<keyword evidence="8 9" id="KW-0539">Nucleus</keyword>
<evidence type="ECO:0000256" key="10">
    <source>
        <dbReference type="RuleBase" id="RU000682"/>
    </source>
</evidence>
<keyword evidence="3" id="KW-0805">Transcription regulation</keyword>
<dbReference type="Pfam" id="PF01852">
    <property type="entry name" value="START"/>
    <property type="match status" value="1"/>
</dbReference>
<dbReference type="PROSITE" id="PS50848">
    <property type="entry name" value="START"/>
    <property type="match status" value="1"/>
</dbReference>
<feature type="coiled-coil region" evidence="11">
    <location>
        <begin position="71"/>
        <end position="103"/>
    </location>
</feature>
<dbReference type="Gene3D" id="3.30.530.20">
    <property type="match status" value="1"/>
</dbReference>
<gene>
    <name evidence="15" type="ORF">SI8410_10014351</name>
</gene>
<dbReference type="AlphaFoldDB" id="A0A7I8L0X6"/>
<evidence type="ECO:0000256" key="2">
    <source>
        <dbReference type="ARBA" id="ARBA00006789"/>
    </source>
</evidence>
<dbReference type="SMART" id="SM00389">
    <property type="entry name" value="HOX"/>
    <property type="match status" value="1"/>
</dbReference>
<proteinExistence type="inferred from homology"/>
<dbReference type="OrthoDB" id="6159439at2759"/>
<evidence type="ECO:0000256" key="3">
    <source>
        <dbReference type="ARBA" id="ARBA00023015"/>
    </source>
</evidence>
<evidence type="ECO:0000259" key="14">
    <source>
        <dbReference type="PROSITE" id="PS50848"/>
    </source>
</evidence>
<sequence length="603" mass="65423">MKRILSDGLVSENTPTKKNKSMVHRHTPEQIQQLEAFFKECPHPDENQRMELCRRLSLEGRQVKFWFQNRRTLMKTQLERKENELLRQENERLRIENRALHATARSPVCWSCGGPAELKEPLWLENDRLREDLRRYSGTLAGRQPPHTAASSLETSMLLVKKAQAEEPLWVRGGAGEEAALNEDEYRRAFPQSLRPRPARFVTTASKATEMVMITSSTLIDGLMDANRWPEIFPNVVARSSTAHVISAGIGGTRSGILQLMTAELQVLSPLVPLRELSFLRFCKELSHGVWAVVDVSVGTVGEDPSSPHSPLVYQRLPSGCVVEDMANGCSKVTWIEHADYYESAVHPLYRLLLRSGMALGARRWVAALQRHCNSLAALSSSATVAAGKREMLKLAGRMTENFCGGVNASPARGWRKLRAENLGEDVRVAIRRAMAVPGELSDAVICAAASWRILSDGGPVQEAATIATGRRRENTVSLLRAGPGCAANGTTLILREVSTDVSSSLVVHAPLEAAAADLVVNGGDSSGVALLPSGFVVTSDGSAAVGAPASKTGGSLLTVAFQILANGLSDTNTLAVDSVETVNSLISRTLGKIEAALHCCEC</sequence>